<evidence type="ECO:0000259" key="5">
    <source>
        <dbReference type="PROSITE" id="PS50931"/>
    </source>
</evidence>
<dbReference type="InterPro" id="IPR036390">
    <property type="entry name" value="WH_DNA-bd_sf"/>
</dbReference>
<feature type="domain" description="HTH lysR-type" evidence="5">
    <location>
        <begin position="2"/>
        <end position="59"/>
    </location>
</feature>
<dbReference type="InterPro" id="IPR005119">
    <property type="entry name" value="LysR_subst-bd"/>
</dbReference>
<dbReference type="Gene3D" id="3.40.190.290">
    <property type="match status" value="1"/>
</dbReference>
<reference evidence="7" key="1">
    <citation type="journal article" date="2019" name="Int. J. Syst. Evol. Microbiol.">
        <title>The Global Catalogue of Microorganisms (GCM) 10K type strain sequencing project: providing services to taxonomists for standard genome sequencing and annotation.</title>
        <authorList>
            <consortium name="The Broad Institute Genomics Platform"/>
            <consortium name="The Broad Institute Genome Sequencing Center for Infectious Disease"/>
            <person name="Wu L."/>
            <person name="Ma J."/>
        </authorList>
    </citation>
    <scope>NUCLEOTIDE SEQUENCE [LARGE SCALE GENOMIC DNA]</scope>
    <source>
        <strain evidence="7">NBRC 103166</strain>
    </source>
</reference>
<dbReference type="InterPro" id="IPR058163">
    <property type="entry name" value="LysR-type_TF_proteobact-type"/>
</dbReference>
<evidence type="ECO:0000313" key="6">
    <source>
        <dbReference type="EMBL" id="GLS90205.1"/>
    </source>
</evidence>
<gene>
    <name evidence="6" type="ORF">GCM10007916_12720</name>
</gene>
<comment type="caution">
    <text evidence="6">The sequence shown here is derived from an EMBL/GenBank/DDBJ whole genome shotgun (WGS) entry which is preliminary data.</text>
</comment>
<organism evidence="6 7">
    <name type="scientific">Psychromonas marina</name>
    <dbReference type="NCBI Taxonomy" id="88364"/>
    <lineage>
        <taxon>Bacteria</taxon>
        <taxon>Pseudomonadati</taxon>
        <taxon>Pseudomonadota</taxon>
        <taxon>Gammaproteobacteria</taxon>
        <taxon>Alteromonadales</taxon>
        <taxon>Psychromonadaceae</taxon>
        <taxon>Psychromonas</taxon>
    </lineage>
</organism>
<evidence type="ECO:0000256" key="3">
    <source>
        <dbReference type="ARBA" id="ARBA00023125"/>
    </source>
</evidence>
<keyword evidence="3" id="KW-0238">DNA-binding</keyword>
<evidence type="ECO:0000313" key="7">
    <source>
        <dbReference type="Proteomes" id="UP001157353"/>
    </source>
</evidence>
<dbReference type="Pfam" id="PF00126">
    <property type="entry name" value="HTH_1"/>
    <property type="match status" value="1"/>
</dbReference>
<proteinExistence type="inferred from homology"/>
<evidence type="ECO:0000256" key="1">
    <source>
        <dbReference type="ARBA" id="ARBA00009437"/>
    </source>
</evidence>
<dbReference type="PROSITE" id="PS50931">
    <property type="entry name" value="HTH_LYSR"/>
    <property type="match status" value="1"/>
</dbReference>
<dbReference type="SUPFAM" id="SSF53850">
    <property type="entry name" value="Periplasmic binding protein-like II"/>
    <property type="match status" value="1"/>
</dbReference>
<dbReference type="PANTHER" id="PTHR30537:SF5">
    <property type="entry name" value="HTH-TYPE TRANSCRIPTIONAL ACTIVATOR TTDR-RELATED"/>
    <property type="match status" value="1"/>
</dbReference>
<dbReference type="InterPro" id="IPR000847">
    <property type="entry name" value="LysR_HTH_N"/>
</dbReference>
<comment type="similarity">
    <text evidence="1">Belongs to the LysR transcriptional regulatory family.</text>
</comment>
<dbReference type="Gene3D" id="1.10.10.10">
    <property type="entry name" value="Winged helix-like DNA-binding domain superfamily/Winged helix DNA-binding domain"/>
    <property type="match status" value="1"/>
</dbReference>
<dbReference type="SUPFAM" id="SSF46785">
    <property type="entry name" value="Winged helix' DNA-binding domain"/>
    <property type="match status" value="1"/>
</dbReference>
<dbReference type="InterPro" id="IPR036388">
    <property type="entry name" value="WH-like_DNA-bd_sf"/>
</dbReference>
<sequence length="306" mass="34408">MLTSEDLRFFYTISTQPSLTAAARKLNVTPPSVTLRLQALESKVNVKLVQRQARGIGLTEEGYLLQRKAQFIIEEMNQIEALMASKKSLINGTLKVLAPLGFGNDYIAPLVAEFQQLHPNLCVELELSDKPSWAESHQWDLIIYIGKLRDSTLTLSVLAPNQRFLCASPDYLKRHGTPTSPRDLKKHVCISLRENSEDVTLWRFTHNTSEEQASVRITPTFTSNEGSIVKSWAMAGHGIIMRSEWDVQPELDSGALVRLLPEYRLPSADIVALLGTDVRSRSARTAHFLQLLKDRFAAQPWLKSDV</sequence>
<name>A0ABQ6DYN0_9GAMM</name>
<dbReference type="Proteomes" id="UP001157353">
    <property type="component" value="Unassembled WGS sequence"/>
</dbReference>
<keyword evidence="7" id="KW-1185">Reference proteome</keyword>
<accession>A0ABQ6DYN0</accession>
<protein>
    <submittedName>
        <fullName evidence="6">LysR family transcriptional regulator</fullName>
    </submittedName>
</protein>
<dbReference type="Pfam" id="PF03466">
    <property type="entry name" value="LysR_substrate"/>
    <property type="match status" value="1"/>
</dbReference>
<evidence type="ECO:0000256" key="4">
    <source>
        <dbReference type="ARBA" id="ARBA00023163"/>
    </source>
</evidence>
<evidence type="ECO:0000256" key="2">
    <source>
        <dbReference type="ARBA" id="ARBA00023015"/>
    </source>
</evidence>
<keyword evidence="4" id="KW-0804">Transcription</keyword>
<dbReference type="EMBL" id="BSPQ01000002">
    <property type="protein sequence ID" value="GLS90205.1"/>
    <property type="molecule type" value="Genomic_DNA"/>
</dbReference>
<dbReference type="PANTHER" id="PTHR30537">
    <property type="entry name" value="HTH-TYPE TRANSCRIPTIONAL REGULATOR"/>
    <property type="match status" value="1"/>
</dbReference>
<dbReference type="RefSeq" id="WP_284203324.1">
    <property type="nucleotide sequence ID" value="NZ_BSPQ01000002.1"/>
</dbReference>
<keyword evidence="2" id="KW-0805">Transcription regulation</keyword>